<keyword evidence="4" id="KW-0325">Glycoprotein</keyword>
<reference evidence="13 14" key="1">
    <citation type="journal article" date="2023" name="G3 (Bethesda)">
        <title>A chromosome-level genome assembly of Zasmidium syzygii isolated from banana leaves.</title>
        <authorList>
            <person name="van Westerhoven A.C."/>
            <person name="Mehrabi R."/>
            <person name="Talebi R."/>
            <person name="Steentjes M.B.F."/>
            <person name="Corcolon B."/>
            <person name="Chong P.A."/>
            <person name="Kema G.H.J."/>
            <person name="Seidl M.F."/>
        </authorList>
    </citation>
    <scope>NUCLEOTIDE SEQUENCE [LARGE SCALE GENOMIC DNA]</scope>
    <source>
        <strain evidence="13 14">P124</strain>
    </source>
</reference>
<feature type="signal peptide" evidence="11">
    <location>
        <begin position="1"/>
        <end position="20"/>
    </location>
</feature>
<dbReference type="EMBL" id="JAXOVC010000004">
    <property type="protein sequence ID" value="KAK4502467.1"/>
    <property type="molecule type" value="Genomic_DNA"/>
</dbReference>
<dbReference type="EC" id="4.2.2.10" evidence="8"/>
<gene>
    <name evidence="13" type="ORF">PRZ48_005892</name>
</gene>
<dbReference type="Gene3D" id="2.160.20.10">
    <property type="entry name" value="Single-stranded right-handed beta-helix, Pectin lyase-like"/>
    <property type="match status" value="1"/>
</dbReference>
<feature type="compositionally biased region" description="Low complexity" evidence="10">
    <location>
        <begin position="362"/>
        <end position="375"/>
    </location>
</feature>
<evidence type="ECO:0000256" key="5">
    <source>
        <dbReference type="ARBA" id="ARBA00023239"/>
    </source>
</evidence>
<comment type="caution">
    <text evidence="13">The sequence shown here is derived from an EMBL/GenBank/DDBJ whole genome shotgun (WGS) entry which is preliminary data.</text>
</comment>
<feature type="region of interest" description="Disordered" evidence="10">
    <location>
        <begin position="358"/>
        <end position="397"/>
    </location>
</feature>
<evidence type="ECO:0000256" key="3">
    <source>
        <dbReference type="ARBA" id="ARBA00023157"/>
    </source>
</evidence>
<dbReference type="SUPFAM" id="SSF51126">
    <property type="entry name" value="Pectin lyase-like"/>
    <property type="match status" value="1"/>
</dbReference>
<name>A0ABR0ELV6_ZASCE</name>
<feature type="compositionally biased region" description="Basic residues" evidence="10">
    <location>
        <begin position="376"/>
        <end position="395"/>
    </location>
</feature>
<accession>A0ABR0ELV6</accession>
<feature type="chain" id="PRO_5045672086" description="pectin lyase" evidence="11">
    <location>
        <begin position="21"/>
        <end position="409"/>
    </location>
</feature>
<dbReference type="PANTHER" id="PTHR31683">
    <property type="entry name" value="PECTATE LYASE 18-RELATED"/>
    <property type="match status" value="1"/>
</dbReference>
<dbReference type="PANTHER" id="PTHR31683:SF67">
    <property type="entry name" value="PECTIN LYASE F-RELATED"/>
    <property type="match status" value="1"/>
</dbReference>
<evidence type="ECO:0000313" key="13">
    <source>
        <dbReference type="EMBL" id="KAK4502467.1"/>
    </source>
</evidence>
<evidence type="ECO:0000256" key="1">
    <source>
        <dbReference type="ARBA" id="ARBA00010980"/>
    </source>
</evidence>
<keyword evidence="9" id="KW-0624">Polysaccharide degradation</keyword>
<dbReference type="Pfam" id="PF00544">
    <property type="entry name" value="Pectate_lyase_4"/>
    <property type="match status" value="1"/>
</dbReference>
<evidence type="ECO:0000313" key="14">
    <source>
        <dbReference type="Proteomes" id="UP001305779"/>
    </source>
</evidence>
<dbReference type="SMART" id="SM00656">
    <property type="entry name" value="Amb_all"/>
    <property type="match status" value="1"/>
</dbReference>
<dbReference type="InterPro" id="IPR011050">
    <property type="entry name" value="Pectin_lyase_fold/virulence"/>
</dbReference>
<evidence type="ECO:0000256" key="6">
    <source>
        <dbReference type="ARBA" id="ARBA00036818"/>
    </source>
</evidence>
<evidence type="ECO:0000256" key="8">
    <source>
        <dbReference type="ARBA" id="ARBA00039082"/>
    </source>
</evidence>
<evidence type="ECO:0000256" key="9">
    <source>
        <dbReference type="RuleBase" id="RU361173"/>
    </source>
</evidence>
<dbReference type="Proteomes" id="UP001305779">
    <property type="component" value="Unassembled WGS sequence"/>
</dbReference>
<evidence type="ECO:0000256" key="7">
    <source>
        <dbReference type="ARBA" id="ARBA00037631"/>
    </source>
</evidence>
<comment type="function">
    <text evidence="7">Pectinolytic enzymes consist of four classes of enzymes: pectin lyase, polygalacturonase, pectin methylesterase and rhamnogalacturonase. Among pectinolytic enzymes, pectin lyase is the most important in depolymerization of pectin, since it cleaves internal glycosidic bonds of highly methylated pectins.</text>
</comment>
<evidence type="ECO:0000259" key="12">
    <source>
        <dbReference type="SMART" id="SM00656"/>
    </source>
</evidence>
<protein>
    <recommendedName>
        <fullName evidence="8">pectin lyase</fullName>
        <ecNumber evidence="8">4.2.2.10</ecNumber>
    </recommendedName>
</protein>
<keyword evidence="14" id="KW-1185">Reference proteome</keyword>
<sequence length="409" mass="42651">MYTSTALTLALAAIAPVALAQTVSGEAPGFAAGTTGGAAGETVTPTTTDELVSYLESDEALTILINQEFDFTGTEGTTTETGCAPWGTASGCQLAINANDWCGDNPAAEVTYDVAGTTAINVGSDKTILGVGDAGVIRGKGLRFVNSVSNVIIQNIHITELNPQYVWGGDAITLDGSSNIWIDHVKVSLIGRQFIVSGYETNTGISITNSEFDGQTSWSASCDGNHYWGLFFIGEGDQITFKGNYIHHTSGRSPKVGGNALFHAVNNYWADNPGHAFEGEEAYVLLEGSTFDNVANPLQDFAASLYAPSSSDSACSDALGRACAANVLESSGELSGTDSSVLSQFSGLTIADADADASGVPTSAGIGKISSSSSRNKTKSRKRSARSARKLHQPRRLWAGAEEEDVVAF</sequence>
<keyword evidence="5 9" id="KW-0456">Lyase</keyword>
<proteinExistence type="inferred from homology"/>
<keyword evidence="3" id="KW-1015">Disulfide bond</keyword>
<comment type="catalytic activity">
    <reaction evidence="6">
        <text>Eliminative cleavage of (1-&gt;4)-alpha-D-galacturonan methyl ester to give oligosaccharides with 4-deoxy-6-O-methyl-alpha-D-galact-4-enuronosyl groups at their non-reducing ends.</text>
        <dbReference type="EC" id="4.2.2.10"/>
    </reaction>
</comment>
<comment type="similarity">
    <text evidence="1 9">Belongs to the polysaccharide lyase 1 family.</text>
</comment>
<evidence type="ECO:0000256" key="11">
    <source>
        <dbReference type="SAM" id="SignalP"/>
    </source>
</evidence>
<keyword evidence="9" id="KW-0119">Carbohydrate metabolism</keyword>
<keyword evidence="9" id="KW-0964">Secreted</keyword>
<dbReference type="InterPro" id="IPR002022">
    <property type="entry name" value="Pec_lyase"/>
</dbReference>
<evidence type="ECO:0000256" key="4">
    <source>
        <dbReference type="ARBA" id="ARBA00023180"/>
    </source>
</evidence>
<organism evidence="13 14">
    <name type="scientific">Zasmidium cellare</name>
    <name type="common">Wine cellar mold</name>
    <name type="synonym">Racodium cellare</name>
    <dbReference type="NCBI Taxonomy" id="395010"/>
    <lineage>
        <taxon>Eukaryota</taxon>
        <taxon>Fungi</taxon>
        <taxon>Dikarya</taxon>
        <taxon>Ascomycota</taxon>
        <taxon>Pezizomycotina</taxon>
        <taxon>Dothideomycetes</taxon>
        <taxon>Dothideomycetidae</taxon>
        <taxon>Mycosphaerellales</taxon>
        <taxon>Mycosphaerellaceae</taxon>
        <taxon>Zasmidium</taxon>
    </lineage>
</organism>
<evidence type="ECO:0000256" key="10">
    <source>
        <dbReference type="SAM" id="MobiDB-lite"/>
    </source>
</evidence>
<feature type="domain" description="Pectate lyase" evidence="12">
    <location>
        <begin position="89"/>
        <end position="297"/>
    </location>
</feature>
<keyword evidence="2 11" id="KW-0732">Signal</keyword>
<dbReference type="InterPro" id="IPR045032">
    <property type="entry name" value="PEL"/>
</dbReference>
<evidence type="ECO:0000256" key="2">
    <source>
        <dbReference type="ARBA" id="ARBA00022729"/>
    </source>
</evidence>
<comment type="subcellular location">
    <subcellularLocation>
        <location evidence="9">Secreted</location>
    </subcellularLocation>
</comment>
<dbReference type="InterPro" id="IPR012334">
    <property type="entry name" value="Pectin_lyas_fold"/>
</dbReference>